<dbReference type="EMBL" id="FOHG01000003">
    <property type="protein sequence ID" value="SES68448.1"/>
    <property type="molecule type" value="Genomic_DNA"/>
</dbReference>
<keyword evidence="4" id="KW-0444">Lipid biosynthesis</keyword>
<dbReference type="InterPro" id="IPR048254">
    <property type="entry name" value="CDP_ALCOHOL_P_TRANSF_CS"/>
</dbReference>
<evidence type="ECO:0000313" key="19">
    <source>
        <dbReference type="EMBL" id="TDX48112.1"/>
    </source>
</evidence>
<protein>
    <recommendedName>
        <fullName evidence="12">CDP-diacylglycerol--glycerol-3-phosphate 3-phosphatidyltransferase</fullName>
        <ecNumber evidence="12">2.7.8.5</ecNumber>
    </recommendedName>
</protein>
<dbReference type="EMBL" id="FNBJ01000003">
    <property type="protein sequence ID" value="SDE88668.1"/>
    <property type="molecule type" value="Genomic_DNA"/>
</dbReference>
<feature type="transmembrane region" description="Helical" evidence="14">
    <location>
        <begin position="67"/>
        <end position="86"/>
    </location>
</feature>
<dbReference type="Gene3D" id="1.20.120.1760">
    <property type="match status" value="1"/>
</dbReference>
<dbReference type="EC" id="2.7.8.5" evidence="12"/>
<dbReference type="RefSeq" id="WP_223174454.1">
    <property type="nucleotide sequence ID" value="NZ_FMYT01000001.1"/>
</dbReference>
<evidence type="ECO:0000256" key="1">
    <source>
        <dbReference type="ARBA" id="ARBA00003973"/>
    </source>
</evidence>
<reference evidence="17 21" key="2">
    <citation type="submission" date="2016-10" db="EMBL/GenBank/DDBJ databases">
        <authorList>
            <person name="de Groot N.N."/>
        </authorList>
    </citation>
    <scope>NUCLEOTIDE SEQUENCE [LARGE SCALE GENOMIC DNA]</scope>
    <source>
        <strain evidence="17 21">WG7</strain>
    </source>
</reference>
<evidence type="ECO:0000256" key="14">
    <source>
        <dbReference type="SAM" id="Phobius"/>
    </source>
</evidence>
<evidence type="ECO:0000256" key="7">
    <source>
        <dbReference type="ARBA" id="ARBA00022989"/>
    </source>
</evidence>
<keyword evidence="8" id="KW-0443">Lipid metabolism</keyword>
<dbReference type="AlphaFoldDB" id="A0A1G6HS27"/>
<evidence type="ECO:0000313" key="18">
    <source>
        <dbReference type="EMBL" id="SES68448.1"/>
    </source>
</evidence>
<comment type="function">
    <text evidence="1">This protein catalyzes the committed step to the synthesis of the acidic phospholipids.</text>
</comment>
<feature type="transmembrane region" description="Helical" evidence="14">
    <location>
        <begin position="92"/>
        <end position="113"/>
    </location>
</feature>
<evidence type="ECO:0000256" key="6">
    <source>
        <dbReference type="ARBA" id="ARBA00022692"/>
    </source>
</evidence>
<name>A0A1G6HS27_9FIRM</name>
<dbReference type="PANTHER" id="PTHR14269:SF11">
    <property type="entry name" value="CDP-DIACYLGLYCEROL--GLYCEROL-3-PHOSPHATE 3-PHOSPHATIDYLTRANSFERASE"/>
    <property type="match status" value="1"/>
</dbReference>
<evidence type="ECO:0000256" key="13">
    <source>
        <dbReference type="RuleBase" id="RU003750"/>
    </source>
</evidence>
<dbReference type="InterPro" id="IPR043130">
    <property type="entry name" value="CDP-OH_PTrfase_TM_dom"/>
</dbReference>
<dbReference type="GeneID" id="57011495"/>
<dbReference type="InterPro" id="IPR000462">
    <property type="entry name" value="CDP-OH_P_trans"/>
</dbReference>
<evidence type="ECO:0000256" key="11">
    <source>
        <dbReference type="ARBA" id="ARBA00023264"/>
    </source>
</evidence>
<proteinExistence type="inferred from homology"/>
<evidence type="ECO:0000256" key="4">
    <source>
        <dbReference type="ARBA" id="ARBA00022516"/>
    </source>
</evidence>
<evidence type="ECO:0000313" key="24">
    <source>
        <dbReference type="Proteomes" id="UP000324896"/>
    </source>
</evidence>
<dbReference type="Proteomes" id="UP000199519">
    <property type="component" value="Unassembled WGS sequence"/>
</dbReference>
<dbReference type="Proteomes" id="UP000324896">
    <property type="component" value="Unassembled WGS sequence"/>
</dbReference>
<keyword evidence="6 14" id="KW-0812">Transmembrane</keyword>
<evidence type="ECO:0000256" key="9">
    <source>
        <dbReference type="ARBA" id="ARBA00023136"/>
    </source>
</evidence>
<dbReference type="GO" id="GO:0006655">
    <property type="term" value="P:phosphatidylglycerol biosynthetic process"/>
    <property type="evidence" value="ECO:0007669"/>
    <property type="project" value="UniProtKB-UniPathway"/>
</dbReference>
<organism evidence="15 24">
    <name type="scientific">Halanaerobium congolense</name>
    <dbReference type="NCBI Taxonomy" id="54121"/>
    <lineage>
        <taxon>Bacteria</taxon>
        <taxon>Bacillati</taxon>
        <taxon>Bacillota</taxon>
        <taxon>Clostridia</taxon>
        <taxon>Halanaerobiales</taxon>
        <taxon>Halanaerobiaceae</taxon>
        <taxon>Halanaerobium</taxon>
    </lineage>
</organism>
<evidence type="ECO:0000313" key="22">
    <source>
        <dbReference type="Proteomes" id="UP000199519"/>
    </source>
</evidence>
<keyword evidence="11" id="KW-1208">Phospholipid metabolism</keyword>
<feature type="transmembrane region" description="Helical" evidence="14">
    <location>
        <begin position="20"/>
        <end position="46"/>
    </location>
</feature>
<dbReference type="STRING" id="54121.SAMN04515653_104109"/>
<dbReference type="PIRSF" id="PIRSF000847">
    <property type="entry name" value="Phos_ph_gly_syn"/>
    <property type="match status" value="1"/>
</dbReference>
<comment type="similarity">
    <text evidence="3 13">Belongs to the CDP-alcohol phosphatidyltransferase class-I family.</text>
</comment>
<evidence type="ECO:0000256" key="8">
    <source>
        <dbReference type="ARBA" id="ARBA00023098"/>
    </source>
</evidence>
<accession>A0A1G6HS27</accession>
<evidence type="ECO:0000256" key="12">
    <source>
        <dbReference type="NCBIfam" id="TIGR00560"/>
    </source>
</evidence>
<feature type="transmembrane region" description="Helical" evidence="14">
    <location>
        <begin position="146"/>
        <end position="164"/>
    </location>
</feature>
<keyword evidence="10" id="KW-0594">Phospholipid biosynthesis</keyword>
<dbReference type="EMBL" id="FNEH01000001">
    <property type="protein sequence ID" value="SDI07076.1"/>
    <property type="molecule type" value="Genomic_DNA"/>
</dbReference>
<evidence type="ECO:0000313" key="17">
    <source>
        <dbReference type="EMBL" id="SDI07076.1"/>
    </source>
</evidence>
<dbReference type="UniPathway" id="UPA00084">
    <property type="reaction ID" value="UER00503"/>
</dbReference>
<evidence type="ECO:0000313" key="23">
    <source>
        <dbReference type="Proteomes" id="UP000295472"/>
    </source>
</evidence>
<dbReference type="PANTHER" id="PTHR14269">
    <property type="entry name" value="CDP-DIACYLGLYCEROL--GLYCEROL-3-PHOSPHATE 3-PHOSPHATIDYLTRANSFERASE-RELATED"/>
    <property type="match status" value="1"/>
</dbReference>
<dbReference type="EMBL" id="FMYT01000001">
    <property type="protein sequence ID" value="SDB96948.1"/>
    <property type="molecule type" value="Genomic_DNA"/>
</dbReference>
<evidence type="ECO:0000313" key="21">
    <source>
        <dbReference type="Proteomes" id="UP000198945"/>
    </source>
</evidence>
<keyword evidence="22" id="KW-1185">Reference proteome</keyword>
<dbReference type="EMBL" id="SOEF01000001">
    <property type="protein sequence ID" value="TDX48112.1"/>
    <property type="molecule type" value="Genomic_DNA"/>
</dbReference>
<reference evidence="19 23" key="3">
    <citation type="submission" date="2019-03" db="EMBL/GenBank/DDBJ databases">
        <title>Subsurface microbial communities from deep shales in Ohio and West Virginia, USA.</title>
        <authorList>
            <person name="Wrighton K."/>
        </authorList>
    </citation>
    <scope>NUCLEOTIDE SEQUENCE [LARGE SCALE GENOMIC DNA]</scope>
    <source>
        <strain evidence="19 23">DSMZ 11287</strain>
    </source>
</reference>
<evidence type="ECO:0000313" key="15">
    <source>
        <dbReference type="EMBL" id="SDB96948.1"/>
    </source>
</evidence>
<dbReference type="InterPro" id="IPR004570">
    <property type="entry name" value="Phosphatidylglycerol_P_synth"/>
</dbReference>
<dbReference type="PROSITE" id="PS00379">
    <property type="entry name" value="CDP_ALCOHOL_P_TRANSF"/>
    <property type="match status" value="1"/>
</dbReference>
<sequence length="172" mass="19638">MTLHNLPNYITLARILLIPVYLYYFIQGNLAAAAFFFALSAITDFVDGFIARKYNLESKVGKLLDPLADKITIISILLVLIYLNIIPRMLSYVILAREIFIFLSGIITYIYGLNFINPSFIGKLSIALLYLAIALKLLNINYFGNLLFYIVIPINIYSAVDYSIKAYKRIFK</sequence>
<reference evidence="20 22" key="1">
    <citation type="submission" date="2016-10" db="EMBL/GenBank/DDBJ databases">
        <authorList>
            <person name="Varghese N."/>
            <person name="Submissions S."/>
        </authorList>
    </citation>
    <scope>NUCLEOTIDE SEQUENCE [LARGE SCALE GENOMIC DNA]</scope>
    <source>
        <strain evidence="15 24">WG10</strain>
        <strain evidence="16 22">WG2</strain>
        <strain evidence="18 20">WG5</strain>
    </source>
</reference>
<evidence type="ECO:0000256" key="3">
    <source>
        <dbReference type="ARBA" id="ARBA00010441"/>
    </source>
</evidence>
<gene>
    <name evidence="19" type="ORF">C7954_10180</name>
    <name evidence="15" type="ORF">SAMN04488597_101108</name>
    <name evidence="16" type="ORF">SAMN04488598_10365</name>
    <name evidence="18" type="ORF">SAMN04515652_10364</name>
    <name evidence="17" type="ORF">SAMN04515654_101166</name>
</gene>
<dbReference type="Proteomes" id="UP000198945">
    <property type="component" value="Unassembled WGS sequence"/>
</dbReference>
<evidence type="ECO:0000313" key="16">
    <source>
        <dbReference type="EMBL" id="SDE88668.1"/>
    </source>
</evidence>
<keyword evidence="5 13" id="KW-0808">Transferase</keyword>
<dbReference type="GO" id="GO:0008444">
    <property type="term" value="F:CDP-diacylglycerol-glycerol-3-phosphate 3-phosphatidyltransferase activity"/>
    <property type="evidence" value="ECO:0007669"/>
    <property type="project" value="UniProtKB-UniRule"/>
</dbReference>
<evidence type="ECO:0000256" key="2">
    <source>
        <dbReference type="ARBA" id="ARBA00004141"/>
    </source>
</evidence>
<evidence type="ECO:0000256" key="10">
    <source>
        <dbReference type="ARBA" id="ARBA00023209"/>
    </source>
</evidence>
<keyword evidence="9 14" id="KW-0472">Membrane</keyword>
<dbReference type="InterPro" id="IPR050324">
    <property type="entry name" value="CDP-alcohol_PTase-I"/>
</dbReference>
<dbReference type="GO" id="GO:0016020">
    <property type="term" value="C:membrane"/>
    <property type="evidence" value="ECO:0007669"/>
    <property type="project" value="UniProtKB-SubCell"/>
</dbReference>
<dbReference type="Proteomes" id="UP000198612">
    <property type="component" value="Unassembled WGS sequence"/>
</dbReference>
<keyword evidence="7 14" id="KW-1133">Transmembrane helix</keyword>
<evidence type="ECO:0000313" key="20">
    <source>
        <dbReference type="Proteomes" id="UP000198612"/>
    </source>
</evidence>
<dbReference type="Proteomes" id="UP000295472">
    <property type="component" value="Unassembled WGS sequence"/>
</dbReference>
<evidence type="ECO:0000256" key="5">
    <source>
        <dbReference type="ARBA" id="ARBA00022679"/>
    </source>
</evidence>
<dbReference type="Pfam" id="PF01066">
    <property type="entry name" value="CDP-OH_P_transf"/>
    <property type="match status" value="1"/>
</dbReference>
<comment type="subcellular location">
    <subcellularLocation>
        <location evidence="2">Membrane</location>
        <topology evidence="2">Multi-pass membrane protein</topology>
    </subcellularLocation>
</comment>
<dbReference type="NCBIfam" id="TIGR00560">
    <property type="entry name" value="pgsA"/>
    <property type="match status" value="1"/>
</dbReference>